<gene>
    <name evidence="2" type="ORF">PR002_g18551</name>
</gene>
<feature type="region of interest" description="Disordered" evidence="1">
    <location>
        <begin position="13"/>
        <end position="81"/>
    </location>
</feature>
<reference evidence="2 3" key="1">
    <citation type="submission" date="2018-09" db="EMBL/GenBank/DDBJ databases">
        <title>Genomic investigation of the strawberry pathogen Phytophthora fragariae indicates pathogenicity is determined by transcriptional variation in three key races.</title>
        <authorList>
            <person name="Adams T.M."/>
            <person name="Armitage A.D."/>
            <person name="Sobczyk M.K."/>
            <person name="Bates H.J."/>
            <person name="Dunwell J.M."/>
            <person name="Nellist C.F."/>
            <person name="Harrison R.J."/>
        </authorList>
    </citation>
    <scope>NUCLEOTIDE SEQUENCE [LARGE SCALE GENOMIC DNA]</scope>
    <source>
        <strain evidence="2 3">SCRP324</strain>
    </source>
</reference>
<dbReference type="AlphaFoldDB" id="A0A6A3K5E7"/>
<proteinExistence type="predicted"/>
<accession>A0A6A3K5E7</accession>
<dbReference type="Proteomes" id="UP000435112">
    <property type="component" value="Unassembled WGS sequence"/>
</dbReference>
<feature type="compositionally biased region" description="Polar residues" evidence="1">
    <location>
        <begin position="65"/>
        <end position="74"/>
    </location>
</feature>
<dbReference type="EMBL" id="QXFU01001595">
    <property type="protein sequence ID" value="KAE8999123.1"/>
    <property type="molecule type" value="Genomic_DNA"/>
</dbReference>
<evidence type="ECO:0000313" key="3">
    <source>
        <dbReference type="Proteomes" id="UP000435112"/>
    </source>
</evidence>
<sequence>MVGFILISRFAGQDTSGNDETAESLQRLRPRACPPLEGAQRLPLRQQRRHELLHAPPPYRPLTRMETTAGSSRVSCVATDA</sequence>
<name>A0A6A3K5E7_9STRA</name>
<comment type="caution">
    <text evidence="2">The sequence shown here is derived from an EMBL/GenBank/DDBJ whole genome shotgun (WGS) entry which is preliminary data.</text>
</comment>
<organism evidence="2 3">
    <name type="scientific">Phytophthora rubi</name>
    <dbReference type="NCBI Taxonomy" id="129364"/>
    <lineage>
        <taxon>Eukaryota</taxon>
        <taxon>Sar</taxon>
        <taxon>Stramenopiles</taxon>
        <taxon>Oomycota</taxon>
        <taxon>Peronosporomycetes</taxon>
        <taxon>Peronosporales</taxon>
        <taxon>Peronosporaceae</taxon>
        <taxon>Phytophthora</taxon>
    </lineage>
</organism>
<protein>
    <submittedName>
        <fullName evidence="2">Uncharacterized protein</fullName>
    </submittedName>
</protein>
<evidence type="ECO:0000256" key="1">
    <source>
        <dbReference type="SAM" id="MobiDB-lite"/>
    </source>
</evidence>
<evidence type="ECO:0000313" key="2">
    <source>
        <dbReference type="EMBL" id="KAE8999123.1"/>
    </source>
</evidence>